<proteinExistence type="predicted"/>
<dbReference type="Gene3D" id="1.25.40.20">
    <property type="entry name" value="Ankyrin repeat-containing domain"/>
    <property type="match status" value="1"/>
</dbReference>
<dbReference type="InterPro" id="IPR036770">
    <property type="entry name" value="Ankyrin_rpt-contain_sf"/>
</dbReference>
<keyword evidence="2" id="KW-0040">ANK repeat</keyword>
<dbReference type="InterPro" id="IPR010730">
    <property type="entry name" value="HET"/>
</dbReference>
<dbReference type="EMBL" id="JAGPXD010000003">
    <property type="protein sequence ID" value="KAH7361555.1"/>
    <property type="molecule type" value="Genomic_DNA"/>
</dbReference>
<evidence type="ECO:0000259" key="6">
    <source>
        <dbReference type="Pfam" id="PF24883"/>
    </source>
</evidence>
<dbReference type="Pfam" id="PF06985">
    <property type="entry name" value="HET"/>
    <property type="match status" value="1"/>
</dbReference>
<gene>
    <name evidence="7" type="ORF">B0T11DRAFT_297123</name>
</gene>
<evidence type="ECO:0000259" key="5">
    <source>
        <dbReference type="Pfam" id="PF17100"/>
    </source>
</evidence>
<dbReference type="Proteomes" id="UP000813385">
    <property type="component" value="Unassembled WGS sequence"/>
</dbReference>
<dbReference type="OrthoDB" id="7464126at2759"/>
<accession>A0A8K0TFJ4</accession>
<feature type="repeat" description="ANK" evidence="2">
    <location>
        <begin position="899"/>
        <end position="931"/>
    </location>
</feature>
<comment type="caution">
    <text evidence="7">The sequence shown here is derived from an EMBL/GenBank/DDBJ whole genome shotgun (WGS) entry which is preliminary data.</text>
</comment>
<dbReference type="PROSITE" id="PS50088">
    <property type="entry name" value="ANK_REPEAT"/>
    <property type="match status" value="2"/>
</dbReference>
<feature type="domain" description="NWD NACHT-NTPase N-terminal" evidence="5">
    <location>
        <begin position="55"/>
        <end position="261"/>
    </location>
</feature>
<feature type="region of interest" description="Disordered" evidence="3">
    <location>
        <begin position="30"/>
        <end position="50"/>
    </location>
</feature>
<feature type="domain" description="Heterokaryon incompatibility" evidence="4">
    <location>
        <begin position="1100"/>
        <end position="1180"/>
    </location>
</feature>
<dbReference type="PANTHER" id="PTHR10039">
    <property type="entry name" value="AMELOGENIN"/>
    <property type="match status" value="1"/>
</dbReference>
<dbReference type="PANTHER" id="PTHR10039:SF16">
    <property type="entry name" value="GPI INOSITOL-DEACYLASE"/>
    <property type="match status" value="1"/>
</dbReference>
<dbReference type="Pfam" id="PF12796">
    <property type="entry name" value="Ank_2"/>
    <property type="match status" value="1"/>
</dbReference>
<dbReference type="Pfam" id="PF13637">
    <property type="entry name" value="Ank_4"/>
    <property type="match status" value="1"/>
</dbReference>
<organism evidence="7 8">
    <name type="scientific">Plectosphaerella cucumerina</name>
    <dbReference type="NCBI Taxonomy" id="40658"/>
    <lineage>
        <taxon>Eukaryota</taxon>
        <taxon>Fungi</taxon>
        <taxon>Dikarya</taxon>
        <taxon>Ascomycota</taxon>
        <taxon>Pezizomycotina</taxon>
        <taxon>Sordariomycetes</taxon>
        <taxon>Hypocreomycetidae</taxon>
        <taxon>Glomerellales</taxon>
        <taxon>Plectosphaerellaceae</taxon>
        <taxon>Plectosphaerella</taxon>
    </lineage>
</organism>
<dbReference type="AlphaFoldDB" id="A0A8K0TFJ4"/>
<keyword evidence="1" id="KW-0677">Repeat</keyword>
<evidence type="ECO:0000259" key="4">
    <source>
        <dbReference type="Pfam" id="PF06985"/>
    </source>
</evidence>
<feature type="domain" description="Nephrocystin 3-like N-terminal" evidence="6">
    <location>
        <begin position="334"/>
        <end position="506"/>
    </location>
</feature>
<dbReference type="SUPFAM" id="SSF48403">
    <property type="entry name" value="Ankyrin repeat"/>
    <property type="match status" value="1"/>
</dbReference>
<dbReference type="InterPro" id="IPR002110">
    <property type="entry name" value="Ankyrin_rpt"/>
</dbReference>
<dbReference type="Pfam" id="PF24883">
    <property type="entry name" value="NPHP3_N"/>
    <property type="match status" value="1"/>
</dbReference>
<protein>
    <submittedName>
        <fullName evidence="7">Uncharacterized protein</fullName>
    </submittedName>
</protein>
<dbReference type="InterPro" id="IPR056884">
    <property type="entry name" value="NPHP3-like_N"/>
</dbReference>
<sequence>MATDDKNPPSPRASFLERWLYLQRSHFPRLPRRQKQTFPTPRHQTAKTQGRRAIVWQQAFDSLCEDQPELMSNAEAFLKDQANLPQEGNMHDRLADIATAQKAKFQNKQWKFQWLGKPQVVREKVESVIELANQWASLISAGMSLAPPYVSIPWSAVTALLPMMMNDAQEHKGSIDGLESIARLVLSYQLAEGVFLGRGQEAREAYAKAVLDLYKLVLEYQAKAIEFLGVSTLRRLGRNAMGSSVWKDMPGVIAAKDDEVRRSLNFKAMEDQMAGFSSLKDILQRQEEKIDALIDTSIATTDEVREIMTWVSSIPVETDHADVRLKLGEGHFASGQWFLHDLQVESWMQWEKGCRHLWLRGGMGTGKSSLTSMLIENLFKSPDGVVAIFYCSRKIDEKAQAFMQRNSGVSVIRALLAQSAVSTDGTQVYDGVKRRYNRDKKRALSGFALSAEDCLLLLGEMILNQPGTRFTVAIDALDECEDHDELLEMLQKLAAADNLRFFFSSRFEVRVRSVFPAAKDVTILSQNTADIDRFLDVEISRRRDGCGITDAQVLRLRQILRDRSNGMFLWVKIQVNRFLDPIKSRRTRLESDIALRLQALEDFPAAGEELLKAAYDDEYNRATASGLEPSRATAVVSALRWVLSAFRPLTLKELTYAVSVNHEVDPTPRGASEGDLLEFCSNFILEDTTGIMQLAHLSARHYLEARIPPDFLPGAAHLEAALTSLYFRRTLDYGQHLFQDTQVVQRGDFALTKAFYDYVETYWWSHCQQAHDSNLIGALIDSSYVVAQTDVGHHKHIRQNTDDGSNFVFDLLEILSDTGSIAQNANLVSTDANGNTALHHIIRLRIERGIEALIRGGVSIDAKNGQGNSALHLAAMYGLDEGTRVLLESGAARDCRNNHGQTPLHLSIIFGHLDVFETLFASGADALAQDHHRNTPLHYAAQWECEQAVSLILSDGYNPDGINYDGDNALGIAIKGGQERLIRKLLHSDTPWGESATDTLSLSVGDLVTLTWELCFGPSSPDMPEPVVPWLTGRIINPQPTSRQTSRMLRSWIDDCESSRQQCKSDNTTWRAPTRLIDIGLDDSSPPRLVEFNPDDQVRYVFMWYQWGENWEEDFPKSSYLRLENIDMMKHKIDTMTLPVSISDGLFIVRSAGERYLWVQPLCVAADSFLDWEREDAFMSSL</sequence>
<evidence type="ECO:0000256" key="3">
    <source>
        <dbReference type="SAM" id="MobiDB-lite"/>
    </source>
</evidence>
<dbReference type="InterPro" id="IPR031359">
    <property type="entry name" value="NACHT_N"/>
</dbReference>
<dbReference type="PROSITE" id="PS50297">
    <property type="entry name" value="ANK_REP_REGION"/>
    <property type="match status" value="2"/>
</dbReference>
<keyword evidence="8" id="KW-1185">Reference proteome</keyword>
<evidence type="ECO:0000313" key="8">
    <source>
        <dbReference type="Proteomes" id="UP000813385"/>
    </source>
</evidence>
<feature type="compositionally biased region" description="Polar residues" evidence="3">
    <location>
        <begin position="36"/>
        <end position="48"/>
    </location>
</feature>
<evidence type="ECO:0000256" key="1">
    <source>
        <dbReference type="ARBA" id="ARBA00022737"/>
    </source>
</evidence>
<dbReference type="InterPro" id="IPR027417">
    <property type="entry name" value="P-loop_NTPase"/>
</dbReference>
<evidence type="ECO:0000256" key="2">
    <source>
        <dbReference type="PROSITE-ProRule" id="PRU00023"/>
    </source>
</evidence>
<evidence type="ECO:0000313" key="7">
    <source>
        <dbReference type="EMBL" id="KAH7361555.1"/>
    </source>
</evidence>
<dbReference type="SMART" id="SM00248">
    <property type="entry name" value="ANK"/>
    <property type="match status" value="5"/>
</dbReference>
<dbReference type="Gene3D" id="3.40.50.300">
    <property type="entry name" value="P-loop containing nucleotide triphosphate hydrolases"/>
    <property type="match status" value="1"/>
</dbReference>
<name>A0A8K0TFJ4_9PEZI</name>
<feature type="repeat" description="ANK" evidence="2">
    <location>
        <begin position="866"/>
        <end position="898"/>
    </location>
</feature>
<dbReference type="Pfam" id="PF17100">
    <property type="entry name" value="NACHT_N"/>
    <property type="match status" value="1"/>
</dbReference>
<reference evidence="7" key="1">
    <citation type="journal article" date="2021" name="Nat. Commun.">
        <title>Genetic determinants of endophytism in the Arabidopsis root mycobiome.</title>
        <authorList>
            <person name="Mesny F."/>
            <person name="Miyauchi S."/>
            <person name="Thiergart T."/>
            <person name="Pickel B."/>
            <person name="Atanasova L."/>
            <person name="Karlsson M."/>
            <person name="Huettel B."/>
            <person name="Barry K.W."/>
            <person name="Haridas S."/>
            <person name="Chen C."/>
            <person name="Bauer D."/>
            <person name="Andreopoulos W."/>
            <person name="Pangilinan J."/>
            <person name="LaButti K."/>
            <person name="Riley R."/>
            <person name="Lipzen A."/>
            <person name="Clum A."/>
            <person name="Drula E."/>
            <person name="Henrissat B."/>
            <person name="Kohler A."/>
            <person name="Grigoriev I.V."/>
            <person name="Martin F.M."/>
            <person name="Hacquard S."/>
        </authorList>
    </citation>
    <scope>NUCLEOTIDE SEQUENCE</scope>
    <source>
        <strain evidence="7">MPI-CAGE-AT-0016</strain>
    </source>
</reference>